<dbReference type="EMBL" id="CP040846">
    <property type="protein sequence ID" value="QDA30615.1"/>
    <property type="molecule type" value="Genomic_DNA"/>
</dbReference>
<evidence type="ECO:0000256" key="4">
    <source>
        <dbReference type="ARBA" id="ARBA00022989"/>
    </source>
</evidence>
<keyword evidence="2" id="KW-0812">Transmembrane</keyword>
<dbReference type="Gene3D" id="3.40.50.2000">
    <property type="entry name" value="Glycogen Phosphorylase B"/>
    <property type="match status" value="1"/>
</dbReference>
<dbReference type="PANTHER" id="PTHR12154">
    <property type="entry name" value="GLYCOSYL TRANSFERASE-RELATED"/>
    <property type="match status" value="1"/>
</dbReference>
<keyword evidence="4" id="KW-1133">Transmembrane helix</keyword>
<sequence>MKLLAACESGGHLTQMIHILKQIKLTKKSDLNVVLVTEDSTRTRDSGDDIFVKVYLLEMSKHKNKYLRYLHAFSPSVFFEIAKILKKERPEVILSTAGWVSIPTFILAKLVFRIPTIYIHSWSRVTKKSDSGRILYYLSDIFIVQWPQLLEKYGKKAKYFGGIL</sequence>
<dbReference type="AlphaFoldDB" id="A0A4Y5SIT7"/>
<accession>A0A4Y5SIT7</accession>
<dbReference type="NCBIfam" id="NF041549">
    <property type="entry name" value="PssD"/>
    <property type="match status" value="1"/>
</dbReference>
<evidence type="ECO:0000256" key="3">
    <source>
        <dbReference type="ARBA" id="ARBA00022824"/>
    </source>
</evidence>
<dbReference type="KEGG" id="tic:FH039_01885"/>
<keyword evidence="5" id="KW-0472">Membrane</keyword>
<organism evidence="6 7">
    <name type="scientific">Thermococcus indicus</name>
    <dbReference type="NCBI Taxonomy" id="2586643"/>
    <lineage>
        <taxon>Archaea</taxon>
        <taxon>Methanobacteriati</taxon>
        <taxon>Methanobacteriota</taxon>
        <taxon>Thermococci</taxon>
        <taxon>Thermococcales</taxon>
        <taxon>Thermococcaceae</taxon>
        <taxon>Thermococcus</taxon>
    </lineage>
</organism>
<dbReference type="OrthoDB" id="131371at2157"/>
<dbReference type="GeneID" id="40473895"/>
<evidence type="ECO:0000256" key="2">
    <source>
        <dbReference type="ARBA" id="ARBA00022692"/>
    </source>
</evidence>
<evidence type="ECO:0000313" key="7">
    <source>
        <dbReference type="Proteomes" id="UP000306007"/>
    </source>
</evidence>
<evidence type="ECO:0000313" key="6">
    <source>
        <dbReference type="EMBL" id="QDA30615.1"/>
    </source>
</evidence>
<comment type="subcellular location">
    <subcellularLocation>
        <location evidence="1">Endoplasmic reticulum membrane</location>
        <topology evidence="1">Single-pass membrane protein</topology>
    </subcellularLocation>
</comment>
<evidence type="ECO:0000256" key="1">
    <source>
        <dbReference type="ARBA" id="ARBA00004389"/>
    </source>
</evidence>
<keyword evidence="3" id="KW-0256">Endoplasmic reticulum</keyword>
<dbReference type="Pfam" id="PF08660">
    <property type="entry name" value="Alg14"/>
    <property type="match status" value="1"/>
</dbReference>
<protein>
    <submittedName>
        <fullName evidence="6">Capsular biosynthesis protein</fullName>
    </submittedName>
</protein>
<dbReference type="InterPro" id="IPR013969">
    <property type="entry name" value="Oligosacch_biosynth_Alg14"/>
</dbReference>
<dbReference type="GO" id="GO:0006488">
    <property type="term" value="P:dolichol-linked oligosaccharide biosynthetic process"/>
    <property type="evidence" value="ECO:0007669"/>
    <property type="project" value="InterPro"/>
</dbReference>
<dbReference type="GO" id="GO:0004577">
    <property type="term" value="F:N-acetylglucosaminyldiphosphodolichol N-acetylglucosaminyltransferase activity"/>
    <property type="evidence" value="ECO:0007669"/>
    <property type="project" value="TreeGrafter"/>
</dbReference>
<proteinExistence type="predicted"/>
<dbReference type="SUPFAM" id="SSF53756">
    <property type="entry name" value="UDP-Glycosyltransferase/glycogen phosphorylase"/>
    <property type="match status" value="1"/>
</dbReference>
<name>A0A4Y5SIT7_9EURY</name>
<reference evidence="6 7" key="1">
    <citation type="submission" date="2019-06" db="EMBL/GenBank/DDBJ databases">
        <title>Thermococcus indicus sp. nov., a Fe(III)-reducing hyperthermophilic archaeon isolated from the Onnuri vent field of the Central Indian Ocean ridge.</title>
        <authorList>
            <person name="Lim J.K."/>
            <person name="Kim Y.J."/>
            <person name="Kwon K.K."/>
        </authorList>
    </citation>
    <scope>NUCLEOTIDE SEQUENCE [LARGE SCALE GENOMIC DNA]</scope>
    <source>
        <strain evidence="6 7">IOH1</strain>
    </source>
</reference>
<dbReference type="RefSeq" id="WP_139680004.1">
    <property type="nucleotide sequence ID" value="NZ_CP040846.1"/>
</dbReference>
<keyword evidence="7" id="KW-1185">Reference proteome</keyword>
<evidence type="ECO:0000256" key="5">
    <source>
        <dbReference type="ARBA" id="ARBA00023136"/>
    </source>
</evidence>
<gene>
    <name evidence="6" type="ORF">FH039_01885</name>
</gene>
<dbReference type="Proteomes" id="UP000306007">
    <property type="component" value="Chromosome"/>
</dbReference>
<dbReference type="PANTHER" id="PTHR12154:SF4">
    <property type="entry name" value="UDP-N-ACETYLGLUCOSAMINE TRANSFERASE SUBUNIT ALG14 HOMOLOG"/>
    <property type="match status" value="1"/>
</dbReference>